<dbReference type="InterPro" id="IPR017871">
    <property type="entry name" value="ABC_transporter-like_CS"/>
</dbReference>
<dbReference type="FunFam" id="3.40.50.300:FF:000127">
    <property type="entry name" value="Ribose import ATP-binding protein RbsA"/>
    <property type="match status" value="1"/>
</dbReference>
<evidence type="ECO:0000256" key="3">
    <source>
        <dbReference type="ARBA" id="ARBA00022448"/>
    </source>
</evidence>
<dbReference type="NCBIfam" id="NF008030">
    <property type="entry name" value="PRK10762.1"/>
    <property type="match status" value="1"/>
</dbReference>
<dbReference type="Gene3D" id="3.40.50.300">
    <property type="entry name" value="P-loop containing nucleotide triphosphate hydrolases"/>
    <property type="match status" value="2"/>
</dbReference>
<dbReference type="InterPro" id="IPR003439">
    <property type="entry name" value="ABC_transporter-like_ATP-bd"/>
</dbReference>
<dbReference type="AlphaFoldDB" id="A0A2M8HDM2"/>
<dbReference type="GO" id="GO:0016887">
    <property type="term" value="F:ATP hydrolysis activity"/>
    <property type="evidence" value="ECO:0007669"/>
    <property type="project" value="InterPro"/>
</dbReference>
<comment type="subcellular location">
    <subcellularLocation>
        <location evidence="2">Cell inner membrane</location>
    </subcellularLocation>
    <subcellularLocation>
        <location evidence="1">Cell membrane</location>
        <topology evidence="1">Peripheral membrane protein</topology>
    </subcellularLocation>
</comment>
<feature type="domain" description="ABC transporter" evidence="11">
    <location>
        <begin position="12"/>
        <end position="248"/>
    </location>
</feature>
<keyword evidence="13" id="KW-1185">Reference proteome</keyword>
<evidence type="ECO:0000313" key="13">
    <source>
        <dbReference type="Proteomes" id="UP000232060"/>
    </source>
</evidence>
<feature type="domain" description="ABC transporter" evidence="11">
    <location>
        <begin position="260"/>
        <end position="505"/>
    </location>
</feature>
<dbReference type="FunFam" id="3.40.50.300:FF:000126">
    <property type="entry name" value="Galactose/methyl galactoside import ATP-binding protein MglA"/>
    <property type="match status" value="1"/>
</dbReference>
<gene>
    <name evidence="12" type="ORF">CUC44_01625</name>
</gene>
<evidence type="ECO:0000256" key="5">
    <source>
        <dbReference type="ARBA" id="ARBA00022597"/>
    </source>
</evidence>
<evidence type="ECO:0000256" key="4">
    <source>
        <dbReference type="ARBA" id="ARBA00022475"/>
    </source>
</evidence>
<proteinExistence type="predicted"/>
<organism evidence="12 13">
    <name type="scientific">Aeromonas lusitana</name>
    <dbReference type="NCBI Taxonomy" id="931529"/>
    <lineage>
        <taxon>Bacteria</taxon>
        <taxon>Pseudomonadati</taxon>
        <taxon>Pseudomonadota</taxon>
        <taxon>Gammaproteobacteria</taxon>
        <taxon>Aeromonadales</taxon>
        <taxon>Aeromonadaceae</taxon>
        <taxon>Aeromonas</taxon>
    </lineage>
</organism>
<dbReference type="EMBL" id="PGCP01000003">
    <property type="protein sequence ID" value="PJC94668.1"/>
    <property type="molecule type" value="Genomic_DNA"/>
</dbReference>
<dbReference type="OrthoDB" id="9776369at2"/>
<dbReference type="InterPro" id="IPR003593">
    <property type="entry name" value="AAA+_ATPase"/>
</dbReference>
<dbReference type="InterPro" id="IPR050107">
    <property type="entry name" value="ABC_carbohydrate_import_ATPase"/>
</dbReference>
<evidence type="ECO:0000259" key="11">
    <source>
        <dbReference type="PROSITE" id="PS50893"/>
    </source>
</evidence>
<protein>
    <submittedName>
        <fullName evidence="12">Ribose ABC transporter ATP-binding protein RbsA</fullName>
    </submittedName>
</protein>
<keyword evidence="8 12" id="KW-0067">ATP-binding</keyword>
<evidence type="ECO:0000313" key="12">
    <source>
        <dbReference type="EMBL" id="PJC94668.1"/>
    </source>
</evidence>
<dbReference type="PROSITE" id="PS50893">
    <property type="entry name" value="ABC_TRANSPORTER_2"/>
    <property type="match status" value="2"/>
</dbReference>
<comment type="caution">
    <text evidence="12">The sequence shown here is derived from an EMBL/GenBank/DDBJ whole genome shotgun (WGS) entry which is preliminary data.</text>
</comment>
<sequence>MSTTSSAPSPILELSGIVKTFPGVRALDEAGLRVYPGQVMALLGENGAGKSTLMKVLTGIYQADAGSVSYRGQPVHFKGPRDSQDQGISIIHQELNLLPELSIAANIFLGREPRTRFGNIDHRQLRERASTLLVRLGVKHGPDTRLGDLSIGEQQMVEIAKALSFDASVIIMDEPTDALTDTETDQLFAVIRELREQGCGIVYISHRLKEIFQICDRVTVLRDGKWIGEKAVSELDEDKIIEMMVGRRLEEQYPRLKRELGPVSLQVKALAGPGVRGVDFALHQGEILGFSGLMGSGRTELMKLIYGANLVTAGEIAVDGNVLQPRSPADGLAAGIAYISEDRKGDGLVLELSVRENMSLCALTEFCSYGKIGGKIDGKAERQAVSDYVRLFNIKTPSQDQLIKLLSGGNQQKVAIAKGLLTRPKVLILDEPTRGVDVGAKKEIYQLINQFKKEGMSIILVSSEMPEVLGMSDRILVMHEGRISAEFMAQDANQEKLMAAAVGKQWQAEQEAQQ</sequence>
<evidence type="ECO:0000256" key="6">
    <source>
        <dbReference type="ARBA" id="ARBA00022737"/>
    </source>
</evidence>
<dbReference type="PANTHER" id="PTHR43790">
    <property type="entry name" value="CARBOHYDRATE TRANSPORT ATP-BINDING PROTEIN MG119-RELATED"/>
    <property type="match status" value="1"/>
</dbReference>
<accession>A0A2M8HDM2</accession>
<evidence type="ECO:0000256" key="2">
    <source>
        <dbReference type="ARBA" id="ARBA00004533"/>
    </source>
</evidence>
<keyword evidence="5" id="KW-0762">Sugar transport</keyword>
<keyword evidence="10" id="KW-0472">Membrane</keyword>
<dbReference type="Pfam" id="PF00005">
    <property type="entry name" value="ABC_tran"/>
    <property type="match status" value="2"/>
</dbReference>
<evidence type="ECO:0000256" key="1">
    <source>
        <dbReference type="ARBA" id="ARBA00004202"/>
    </source>
</evidence>
<evidence type="ECO:0000256" key="10">
    <source>
        <dbReference type="ARBA" id="ARBA00023136"/>
    </source>
</evidence>
<keyword evidence="6" id="KW-0677">Repeat</keyword>
<evidence type="ECO:0000256" key="8">
    <source>
        <dbReference type="ARBA" id="ARBA00022840"/>
    </source>
</evidence>
<dbReference type="SMART" id="SM00382">
    <property type="entry name" value="AAA"/>
    <property type="match status" value="2"/>
</dbReference>
<dbReference type="GO" id="GO:0005524">
    <property type="term" value="F:ATP binding"/>
    <property type="evidence" value="ECO:0007669"/>
    <property type="project" value="UniProtKB-KW"/>
</dbReference>
<keyword evidence="4" id="KW-1003">Cell membrane</keyword>
<reference evidence="12 13" key="1">
    <citation type="submission" date="2017-11" db="EMBL/GenBank/DDBJ databases">
        <title>Draft genome sequence of environmental isolate Aeromonas lusitania sp. nov. MDC 2473.</title>
        <authorList>
            <person name="Colston S.M."/>
            <person name="Navarro A."/>
            <person name="Martinez-Murcia A.J."/>
            <person name="Graf J."/>
        </authorList>
    </citation>
    <scope>NUCLEOTIDE SEQUENCE [LARGE SCALE GENOMIC DNA]</scope>
    <source>
        <strain evidence="12 13">MDC 2473</strain>
    </source>
</reference>
<dbReference type="CDD" id="cd03216">
    <property type="entry name" value="ABC_Carb_Monos_I"/>
    <property type="match status" value="1"/>
</dbReference>
<dbReference type="SUPFAM" id="SSF52540">
    <property type="entry name" value="P-loop containing nucleoside triphosphate hydrolases"/>
    <property type="match status" value="2"/>
</dbReference>
<keyword evidence="3" id="KW-0813">Transport</keyword>
<dbReference type="PANTHER" id="PTHR43790:SF3">
    <property type="entry name" value="D-ALLOSE IMPORT ATP-BINDING PROTEIN ALSA-RELATED"/>
    <property type="match status" value="1"/>
</dbReference>
<name>A0A2M8HDM2_9GAMM</name>
<dbReference type="Proteomes" id="UP000232060">
    <property type="component" value="Unassembled WGS sequence"/>
</dbReference>
<dbReference type="GO" id="GO:0015749">
    <property type="term" value="P:monosaccharide transmembrane transport"/>
    <property type="evidence" value="ECO:0007669"/>
    <property type="project" value="UniProtKB-ARBA"/>
</dbReference>
<keyword evidence="7" id="KW-0547">Nucleotide-binding</keyword>
<dbReference type="RefSeq" id="WP_100858266.1">
    <property type="nucleotide sequence ID" value="NZ_PGCP01000003.1"/>
</dbReference>
<evidence type="ECO:0000256" key="7">
    <source>
        <dbReference type="ARBA" id="ARBA00022741"/>
    </source>
</evidence>
<dbReference type="PROSITE" id="PS00211">
    <property type="entry name" value="ABC_TRANSPORTER_1"/>
    <property type="match status" value="1"/>
</dbReference>
<keyword evidence="9" id="KW-1278">Translocase</keyword>
<dbReference type="InterPro" id="IPR027417">
    <property type="entry name" value="P-loop_NTPase"/>
</dbReference>
<dbReference type="GO" id="GO:0005886">
    <property type="term" value="C:plasma membrane"/>
    <property type="evidence" value="ECO:0007669"/>
    <property type="project" value="UniProtKB-SubCell"/>
</dbReference>
<dbReference type="CDD" id="cd03215">
    <property type="entry name" value="ABC_Carb_Monos_II"/>
    <property type="match status" value="1"/>
</dbReference>
<evidence type="ECO:0000256" key="9">
    <source>
        <dbReference type="ARBA" id="ARBA00022967"/>
    </source>
</evidence>